<evidence type="ECO:0000313" key="1">
    <source>
        <dbReference type="EMBL" id="GMT31327.1"/>
    </source>
</evidence>
<organism evidence="1 2">
    <name type="scientific">Pristionchus fissidentatus</name>
    <dbReference type="NCBI Taxonomy" id="1538716"/>
    <lineage>
        <taxon>Eukaryota</taxon>
        <taxon>Metazoa</taxon>
        <taxon>Ecdysozoa</taxon>
        <taxon>Nematoda</taxon>
        <taxon>Chromadorea</taxon>
        <taxon>Rhabditida</taxon>
        <taxon>Rhabditina</taxon>
        <taxon>Diplogasteromorpha</taxon>
        <taxon>Diplogasteroidea</taxon>
        <taxon>Neodiplogasteridae</taxon>
        <taxon>Pristionchus</taxon>
    </lineage>
</organism>
<accession>A0AAV5WHF4</accession>
<protein>
    <submittedName>
        <fullName evidence="1">Uncharacterized protein</fullName>
    </submittedName>
</protein>
<reference evidence="1" key="1">
    <citation type="submission" date="2023-10" db="EMBL/GenBank/DDBJ databases">
        <title>Genome assembly of Pristionchus species.</title>
        <authorList>
            <person name="Yoshida K."/>
            <person name="Sommer R.J."/>
        </authorList>
    </citation>
    <scope>NUCLEOTIDE SEQUENCE</scope>
    <source>
        <strain evidence="1">RS5133</strain>
    </source>
</reference>
<gene>
    <name evidence="1" type="ORF">PFISCL1PPCAC_22624</name>
</gene>
<name>A0AAV5WHF4_9BILA</name>
<sequence length="80" mass="9024">RTCVGRIASPARNPLGYGFGKFKIVCFCSAYAHTQEYPDKRALCFPRNFSKTVTSGMEFTCVAKRPSFDHLEPCLKDQLD</sequence>
<dbReference type="Proteomes" id="UP001432322">
    <property type="component" value="Unassembled WGS sequence"/>
</dbReference>
<feature type="non-terminal residue" evidence="1">
    <location>
        <position position="80"/>
    </location>
</feature>
<dbReference type="AlphaFoldDB" id="A0AAV5WHF4"/>
<feature type="non-terminal residue" evidence="1">
    <location>
        <position position="1"/>
    </location>
</feature>
<proteinExistence type="predicted"/>
<keyword evidence="2" id="KW-1185">Reference proteome</keyword>
<evidence type="ECO:0000313" key="2">
    <source>
        <dbReference type="Proteomes" id="UP001432322"/>
    </source>
</evidence>
<comment type="caution">
    <text evidence="1">The sequence shown here is derived from an EMBL/GenBank/DDBJ whole genome shotgun (WGS) entry which is preliminary data.</text>
</comment>
<dbReference type="EMBL" id="BTSY01000006">
    <property type="protein sequence ID" value="GMT31327.1"/>
    <property type="molecule type" value="Genomic_DNA"/>
</dbReference>